<evidence type="ECO:0000256" key="7">
    <source>
        <dbReference type="HAMAP-Rule" id="MF_01057"/>
    </source>
</evidence>
<feature type="binding site" evidence="7">
    <location>
        <position position="169"/>
    </location>
    <ligand>
        <name>substrate</name>
    </ligand>
</feature>
<evidence type="ECO:0000256" key="5">
    <source>
        <dbReference type="ARBA" id="ARBA00022691"/>
    </source>
</evidence>
<dbReference type="STRING" id="1033802.SSPSH_000806"/>
<dbReference type="NCBIfam" id="TIGR00091">
    <property type="entry name" value="tRNA (guanosine(46)-N7)-methyltransferase TrmB"/>
    <property type="match status" value="1"/>
</dbReference>
<evidence type="ECO:0000256" key="3">
    <source>
        <dbReference type="ARBA" id="ARBA00022603"/>
    </source>
</evidence>
<feature type="binding site" evidence="7">
    <location>
        <position position="83"/>
    </location>
    <ligand>
        <name>S-adenosyl-L-methionine</name>
        <dbReference type="ChEBI" id="CHEBI:59789"/>
    </ligand>
</feature>
<evidence type="ECO:0000256" key="6">
    <source>
        <dbReference type="ARBA" id="ARBA00022694"/>
    </source>
</evidence>
<dbReference type="HAMAP" id="MF_01057">
    <property type="entry name" value="tRNA_methyltr_TrmB"/>
    <property type="match status" value="1"/>
</dbReference>
<keyword evidence="4 7" id="KW-0808">Transferase</keyword>
<dbReference type="UniPathway" id="UPA00989"/>
<evidence type="ECO:0000313" key="8">
    <source>
        <dbReference type="EMBL" id="ERJ20247.1"/>
    </source>
</evidence>
<name>U2EQA8_9GAMM</name>
<dbReference type="eggNOG" id="COG0220">
    <property type="taxonomic scope" value="Bacteria"/>
</dbReference>
<feature type="binding site" evidence="7">
    <location>
        <position position="137"/>
    </location>
    <ligand>
        <name>substrate</name>
    </ligand>
</feature>
<keyword evidence="8" id="KW-0378">Hydrolase</keyword>
<accession>U2EQA8</accession>
<dbReference type="PANTHER" id="PTHR23417:SF14">
    <property type="entry name" value="PENTACOTRIPEPTIDE-REPEAT REGION OF PRORP DOMAIN-CONTAINING PROTEIN"/>
    <property type="match status" value="1"/>
</dbReference>
<feature type="binding site" evidence="7">
    <location>
        <position position="133"/>
    </location>
    <ligand>
        <name>S-adenosyl-L-methionine</name>
        <dbReference type="ChEBI" id="CHEBI:59789"/>
    </ligand>
</feature>
<dbReference type="Proteomes" id="UP000006242">
    <property type="component" value="Unassembled WGS sequence"/>
</dbReference>
<feature type="binding site" evidence="7">
    <location>
        <begin position="205"/>
        <end position="208"/>
    </location>
    <ligand>
        <name>substrate</name>
    </ligand>
</feature>
<dbReference type="InterPro" id="IPR003358">
    <property type="entry name" value="tRNA_(Gua-N-7)_MeTrfase_Trmb"/>
</dbReference>
<comment type="function">
    <text evidence="2 7">Catalyzes the formation of N(7)-methylguanine at position 46 (m7G46) in tRNA.</text>
</comment>
<reference evidence="8 9" key="2">
    <citation type="journal article" date="2013" name="PLoS ONE">
        <title>INDIGO - INtegrated Data Warehouse of MIcrobial GenOmes with Examples from the Red Sea Extremophiles.</title>
        <authorList>
            <person name="Alam I."/>
            <person name="Antunes A."/>
            <person name="Kamau A.A."/>
            <person name="Ba Alawi W."/>
            <person name="Kalkatawi M."/>
            <person name="Stingl U."/>
            <person name="Bajic V.B."/>
        </authorList>
    </citation>
    <scope>NUCLEOTIDE SEQUENCE [LARGE SCALE GENOMIC DNA]</scope>
    <source>
        <strain evidence="8 9">E1L3A</strain>
    </source>
</reference>
<dbReference type="SUPFAM" id="SSF53335">
    <property type="entry name" value="S-adenosyl-L-methionine-dependent methyltransferases"/>
    <property type="match status" value="1"/>
</dbReference>
<dbReference type="AlphaFoldDB" id="U2EQA8"/>
<dbReference type="PANTHER" id="PTHR23417">
    <property type="entry name" value="3-DEOXY-D-MANNO-OCTULOSONIC-ACID TRANSFERASE/TRNA GUANINE-N 7 - -METHYLTRANSFERASE"/>
    <property type="match status" value="1"/>
</dbReference>
<proteinExistence type="inferred from homology"/>
<comment type="caution">
    <text evidence="8">The sequence shown here is derived from an EMBL/GenBank/DDBJ whole genome shotgun (WGS) entry which is preliminary data.</text>
</comment>
<comment type="similarity">
    <text evidence="7">Belongs to the class I-like SAM-binding methyltransferase superfamily. TrmB family.</text>
</comment>
<dbReference type="OrthoDB" id="9802090at2"/>
<comment type="catalytic activity">
    <reaction evidence="1 7">
        <text>guanosine(46) in tRNA + S-adenosyl-L-methionine = N(7)-methylguanosine(46) in tRNA + S-adenosyl-L-homocysteine</text>
        <dbReference type="Rhea" id="RHEA:42708"/>
        <dbReference type="Rhea" id="RHEA-COMP:10188"/>
        <dbReference type="Rhea" id="RHEA-COMP:10189"/>
        <dbReference type="ChEBI" id="CHEBI:57856"/>
        <dbReference type="ChEBI" id="CHEBI:59789"/>
        <dbReference type="ChEBI" id="CHEBI:74269"/>
        <dbReference type="ChEBI" id="CHEBI:74480"/>
        <dbReference type="EC" id="2.1.1.33"/>
    </reaction>
</comment>
<keyword evidence="8" id="KW-0326">Glycosidase</keyword>
<keyword evidence="3 7" id="KW-0489">Methyltransferase</keyword>
<protein>
    <recommendedName>
        <fullName evidence="7">tRNA (guanine-N(7)-)-methyltransferase</fullName>
        <ecNumber evidence="7">2.1.1.33</ecNumber>
    </recommendedName>
    <alternativeName>
        <fullName evidence="7">tRNA (guanine(46)-N(7))-methyltransferase</fullName>
    </alternativeName>
    <alternativeName>
        <fullName evidence="7">tRNA(m7G46)-methyltransferase</fullName>
    </alternativeName>
</protein>
<dbReference type="InterPro" id="IPR029063">
    <property type="entry name" value="SAM-dependent_MTases_sf"/>
</dbReference>
<feature type="binding site" evidence="7">
    <location>
        <position position="58"/>
    </location>
    <ligand>
        <name>S-adenosyl-L-methionine</name>
        <dbReference type="ChEBI" id="CHEBI:59789"/>
    </ligand>
</feature>
<dbReference type="Pfam" id="PF02390">
    <property type="entry name" value="Methyltransf_4"/>
    <property type="match status" value="1"/>
</dbReference>
<gene>
    <name evidence="7 8" type="primary">trmB</name>
    <name evidence="8" type="ORF">SSPSH_000806</name>
</gene>
<dbReference type="PROSITE" id="PS51625">
    <property type="entry name" value="SAM_MT_TRMB"/>
    <property type="match status" value="1"/>
</dbReference>
<dbReference type="RefSeq" id="WP_006912327.1">
    <property type="nucleotide sequence ID" value="NZ_AFNV02000004.1"/>
</dbReference>
<dbReference type="GO" id="GO:0008176">
    <property type="term" value="F:tRNA (guanine(46)-N7)-methyltransferase activity"/>
    <property type="evidence" value="ECO:0007669"/>
    <property type="project" value="UniProtKB-UniRule"/>
</dbReference>
<dbReference type="Gene3D" id="3.40.50.150">
    <property type="entry name" value="Vaccinia Virus protein VP39"/>
    <property type="match status" value="1"/>
</dbReference>
<dbReference type="EMBL" id="AFNV02000004">
    <property type="protein sequence ID" value="ERJ20247.1"/>
    <property type="molecule type" value="Genomic_DNA"/>
</dbReference>
<keyword evidence="9" id="KW-1185">Reference proteome</keyword>
<evidence type="ECO:0000256" key="4">
    <source>
        <dbReference type="ARBA" id="ARBA00022679"/>
    </source>
</evidence>
<evidence type="ECO:0000256" key="1">
    <source>
        <dbReference type="ARBA" id="ARBA00000142"/>
    </source>
</evidence>
<reference evidence="8 9" key="1">
    <citation type="journal article" date="2011" name="J. Bacteriol.">
        <title>Genome sequence of Salinisphaera shabanensis, a gammaproteobacterium from the harsh, variable environment of the brine-seawater interface of the Shaban Deep in the Red Sea.</title>
        <authorList>
            <person name="Antunes A."/>
            <person name="Alam I."/>
            <person name="Bajic V.B."/>
            <person name="Stingl U."/>
        </authorList>
    </citation>
    <scope>NUCLEOTIDE SEQUENCE [LARGE SCALE GENOMIC DNA]</scope>
    <source>
        <strain evidence="8 9">E1L3A</strain>
    </source>
</reference>
<comment type="pathway">
    <text evidence="7">tRNA modification; N(7)-methylguanine-tRNA biosynthesis.</text>
</comment>
<dbReference type="EC" id="2.1.1.33" evidence="7"/>
<comment type="caution">
    <text evidence="7">Lacks conserved residue(s) required for the propagation of feature annotation.</text>
</comment>
<dbReference type="GO" id="GO:0016798">
    <property type="term" value="F:hydrolase activity, acting on glycosyl bonds"/>
    <property type="evidence" value="ECO:0007669"/>
    <property type="project" value="UniProtKB-KW"/>
</dbReference>
<feature type="binding site" evidence="7">
    <location>
        <position position="110"/>
    </location>
    <ligand>
        <name>S-adenosyl-L-methionine</name>
        <dbReference type="ChEBI" id="CHEBI:59789"/>
    </ligand>
</feature>
<organism evidence="8 9">
    <name type="scientific">Salinisphaera shabanensis E1L3A</name>
    <dbReference type="NCBI Taxonomy" id="1033802"/>
    <lineage>
        <taxon>Bacteria</taxon>
        <taxon>Pseudomonadati</taxon>
        <taxon>Pseudomonadota</taxon>
        <taxon>Gammaproteobacteria</taxon>
        <taxon>Salinisphaerales</taxon>
        <taxon>Salinisphaeraceae</taxon>
        <taxon>Salinisphaera</taxon>
    </lineage>
</organism>
<evidence type="ECO:0000256" key="2">
    <source>
        <dbReference type="ARBA" id="ARBA00003015"/>
    </source>
</evidence>
<sequence length="227" mass="25687">MNTTHERRIRSFVRREGRLTSGQQKNLDLLWPRYGLSMPDAPIDWAREFGREAPRTLEIGFGAGEVLADLATRYPDEDFIGIEVYLTGVGRLLGAVDDAAASNVRVFNLDAVEVLATAFANASLDNVLLYFPDPWPKKRHHKRRIVQPGFANEIARVLKPGGLWRLATDWANYAEHMREVLDAHASFENVGDREGFVSEPPRTGTRFEARGLRKGHAVFDMAYRRLP</sequence>
<dbReference type="GO" id="GO:0043527">
    <property type="term" value="C:tRNA methyltransferase complex"/>
    <property type="evidence" value="ECO:0007669"/>
    <property type="project" value="TreeGrafter"/>
</dbReference>
<keyword evidence="6 7" id="KW-0819">tRNA processing</keyword>
<keyword evidence="5 7" id="KW-0949">S-adenosyl-L-methionine</keyword>
<evidence type="ECO:0000313" key="9">
    <source>
        <dbReference type="Proteomes" id="UP000006242"/>
    </source>
</evidence>
<dbReference type="CDD" id="cd02440">
    <property type="entry name" value="AdoMet_MTases"/>
    <property type="match status" value="1"/>
</dbReference>
<dbReference type="InterPro" id="IPR055361">
    <property type="entry name" value="tRNA_methyltr_TrmB_bact"/>
</dbReference>